<dbReference type="InterPro" id="IPR027417">
    <property type="entry name" value="P-loop_NTPase"/>
</dbReference>
<gene>
    <name evidence="2" type="ORF">JJN12_04490</name>
</gene>
<name>A0ABS1IZD4_9FIRM</name>
<organism evidence="2 3">
    <name type="scientific">Catonella massiliensis</name>
    <dbReference type="NCBI Taxonomy" id="2799636"/>
    <lineage>
        <taxon>Bacteria</taxon>
        <taxon>Bacillati</taxon>
        <taxon>Bacillota</taxon>
        <taxon>Clostridia</taxon>
        <taxon>Lachnospirales</taxon>
        <taxon>Lachnospiraceae</taxon>
        <taxon>Catonella</taxon>
    </lineage>
</organism>
<dbReference type="Proteomes" id="UP000604730">
    <property type="component" value="Unassembled WGS sequence"/>
</dbReference>
<dbReference type="InterPro" id="IPR050238">
    <property type="entry name" value="DNA_Rep/Repair_Clamp_Loader"/>
</dbReference>
<sequence length="325" mass="37388">MNTNILGRESLVEYLNTAASKEEFSHAYIFEGEKGMGKLFIAKEFAKLILCAGKETEEERQIVRKQVENGNSPDIIYIEPDKPTVISVEEIRTKLVGTSDIFPYGKYKVYIVKEAEKMNEQAQNALLKTIEEPPEYVIIILLSANKERLLPTIRSRCVTLDVKPIDTAKIKQYLIDNYSIVDYVAETAAKFSAGNVGRAVRYASSEDFLEMKGVVVRILRNLDKDSIADEIAGIMHLEGYKKEIKDCIDLMILWFRDLLVLKATGDANRVLFREEYKYLNEQIAKREYNSIERAIESMEKTKKRLDANVRFDTALEIMFMYMKDK</sequence>
<comment type="caution">
    <text evidence="2">The sequence shown here is derived from an EMBL/GenBank/DDBJ whole genome shotgun (WGS) entry which is preliminary data.</text>
</comment>
<proteinExistence type="predicted"/>
<reference evidence="2 3" key="1">
    <citation type="submission" date="2021-01" db="EMBL/GenBank/DDBJ databases">
        <title>Isolation and description of Catonella massiliensis sp. nov., a novel Catonella species, isolated from a stable periodontitis subject.</title>
        <authorList>
            <person name="Antezack A."/>
            <person name="Boxberger M."/>
            <person name="La Scola B."/>
            <person name="Monnet-Corti V."/>
        </authorList>
    </citation>
    <scope>NUCLEOTIDE SEQUENCE [LARGE SCALE GENOMIC DNA]</scope>
    <source>
        <strain evidence="2 3">Marseille-Q4567</strain>
    </source>
</reference>
<dbReference type="EMBL" id="JAEPRJ010000001">
    <property type="protein sequence ID" value="MBK5897044.1"/>
    <property type="molecule type" value="Genomic_DNA"/>
</dbReference>
<accession>A0ABS1IZD4</accession>
<dbReference type="SUPFAM" id="SSF52540">
    <property type="entry name" value="P-loop containing nucleoside triphosphate hydrolases"/>
    <property type="match status" value="1"/>
</dbReference>
<protein>
    <submittedName>
        <fullName evidence="2">DNA polymerase III subunit</fullName>
    </submittedName>
</protein>
<evidence type="ECO:0000256" key="1">
    <source>
        <dbReference type="SAM" id="Coils"/>
    </source>
</evidence>
<evidence type="ECO:0000313" key="3">
    <source>
        <dbReference type="Proteomes" id="UP000604730"/>
    </source>
</evidence>
<dbReference type="Gene3D" id="3.40.50.300">
    <property type="entry name" value="P-loop containing nucleotide triphosphate hydrolases"/>
    <property type="match status" value="1"/>
</dbReference>
<dbReference type="Pfam" id="PF13177">
    <property type="entry name" value="DNA_pol3_delta2"/>
    <property type="match status" value="1"/>
</dbReference>
<dbReference type="PANTHER" id="PTHR11669:SF8">
    <property type="entry name" value="DNA POLYMERASE III SUBUNIT DELTA"/>
    <property type="match status" value="1"/>
</dbReference>
<feature type="coiled-coil region" evidence="1">
    <location>
        <begin position="281"/>
        <end position="308"/>
    </location>
</feature>
<dbReference type="PANTHER" id="PTHR11669">
    <property type="entry name" value="REPLICATION FACTOR C / DNA POLYMERASE III GAMMA-TAU SUBUNIT"/>
    <property type="match status" value="1"/>
</dbReference>
<dbReference type="RefSeq" id="WP_208428553.1">
    <property type="nucleotide sequence ID" value="NZ_JAEPRJ010000001.1"/>
</dbReference>
<evidence type="ECO:0000313" key="2">
    <source>
        <dbReference type="EMBL" id="MBK5897044.1"/>
    </source>
</evidence>
<keyword evidence="3" id="KW-1185">Reference proteome</keyword>
<keyword evidence="1" id="KW-0175">Coiled coil</keyword>